<evidence type="ECO:0000313" key="3">
    <source>
        <dbReference type="WBParaSite" id="Gr19_v10_g122.t1"/>
    </source>
</evidence>
<feature type="signal peptide" evidence="1">
    <location>
        <begin position="1"/>
        <end position="27"/>
    </location>
</feature>
<evidence type="ECO:0000313" key="2">
    <source>
        <dbReference type="Proteomes" id="UP000887572"/>
    </source>
</evidence>
<dbReference type="Proteomes" id="UP000887572">
    <property type="component" value="Unplaced"/>
</dbReference>
<sequence length="207" mass="20356">MCHKIRLPSVQCALLAALLFGANQTLCQLLGAPGGCATIAMLNAQQPGASPQAPSFQQPFAPSFGCPLSALGAFGRQFPPPPPGGAGGQFPMPGQSAGNFPVNVMNPNFMGTSSQPQQNGGGGAVAAGGNNNFGTNGNNCNCGPCCSDGGGAANSFGMPSTGGGEFGGAIVGAGLNNINNNVNGIAGGGTIDMVNGGMGVFGRRRRR</sequence>
<dbReference type="WBParaSite" id="Gr19_v10_g122.t1">
    <property type="protein sequence ID" value="Gr19_v10_g122.t1"/>
    <property type="gene ID" value="Gr19_v10_g122"/>
</dbReference>
<keyword evidence="2" id="KW-1185">Reference proteome</keyword>
<reference evidence="3" key="1">
    <citation type="submission" date="2022-11" db="UniProtKB">
        <authorList>
            <consortium name="WormBaseParasite"/>
        </authorList>
    </citation>
    <scope>IDENTIFICATION</scope>
</reference>
<organism evidence="2 3">
    <name type="scientific">Globodera rostochiensis</name>
    <name type="common">Golden nematode worm</name>
    <name type="synonym">Heterodera rostochiensis</name>
    <dbReference type="NCBI Taxonomy" id="31243"/>
    <lineage>
        <taxon>Eukaryota</taxon>
        <taxon>Metazoa</taxon>
        <taxon>Ecdysozoa</taxon>
        <taxon>Nematoda</taxon>
        <taxon>Chromadorea</taxon>
        <taxon>Rhabditida</taxon>
        <taxon>Tylenchina</taxon>
        <taxon>Tylenchomorpha</taxon>
        <taxon>Tylenchoidea</taxon>
        <taxon>Heteroderidae</taxon>
        <taxon>Heteroderinae</taxon>
        <taxon>Globodera</taxon>
    </lineage>
</organism>
<proteinExistence type="predicted"/>
<feature type="chain" id="PRO_5037641893" evidence="1">
    <location>
        <begin position="28"/>
        <end position="207"/>
    </location>
</feature>
<protein>
    <submittedName>
        <fullName evidence="3">Uncharacterized protein</fullName>
    </submittedName>
</protein>
<evidence type="ECO:0000256" key="1">
    <source>
        <dbReference type="SAM" id="SignalP"/>
    </source>
</evidence>
<name>A0A914GXV7_GLORO</name>
<accession>A0A914GXV7</accession>
<keyword evidence="1" id="KW-0732">Signal</keyword>
<dbReference type="AlphaFoldDB" id="A0A914GXV7"/>